<name>A0ABQ4K5L4_9BACI</name>
<sequence>MLTFNYKIGFLSVTERVGKGNASYLMEPKTHISLNMKLFTSNEDLDDFVKPKDSVCLLIPNYLIDLRQPEERIFSNMSRSTRRNIRKAINNDEFILTELESPTDGQIMQFGEFYNEFAKEINIKRCNVEKLRAIRDKGALVISYITNYDHQVLCAHAYLVNTKQAYGIYSVLRRNKKGDSINGQTIGRANKYLDWKNIQSAKRRGCSWYNFGGKIFGEEDEKGKNVNQYKKSFGSINGYDVRIYKANGIRGKIFLLMLHFYYKWRRRHEYAFTFETVSNSQRKRRTS</sequence>
<gene>
    <name evidence="1" type="ORF">J1TS3_20700</name>
</gene>
<dbReference type="PANTHER" id="PTHR36174:SF1">
    <property type="entry name" value="LIPID II:GLYCINE GLYCYLTRANSFERASE"/>
    <property type="match status" value="1"/>
</dbReference>
<accession>A0ABQ4K5L4</accession>
<protein>
    <recommendedName>
        <fullName evidence="3">Peptidoglycan bridge formation glycyltransferase FemA/FemB family protein</fullName>
    </recommendedName>
</protein>
<proteinExistence type="predicted"/>
<organism evidence="1 2">
    <name type="scientific">Siminovitchia fordii</name>
    <dbReference type="NCBI Taxonomy" id="254759"/>
    <lineage>
        <taxon>Bacteria</taxon>
        <taxon>Bacillati</taxon>
        <taxon>Bacillota</taxon>
        <taxon>Bacilli</taxon>
        <taxon>Bacillales</taxon>
        <taxon>Bacillaceae</taxon>
        <taxon>Siminovitchia</taxon>
    </lineage>
</organism>
<evidence type="ECO:0008006" key="3">
    <source>
        <dbReference type="Google" id="ProtNLM"/>
    </source>
</evidence>
<comment type="caution">
    <text evidence="1">The sequence shown here is derived from an EMBL/GenBank/DDBJ whole genome shotgun (WGS) entry which is preliminary data.</text>
</comment>
<evidence type="ECO:0000313" key="2">
    <source>
        <dbReference type="Proteomes" id="UP000680279"/>
    </source>
</evidence>
<dbReference type="Proteomes" id="UP000680279">
    <property type="component" value="Unassembled WGS sequence"/>
</dbReference>
<dbReference type="InterPro" id="IPR050644">
    <property type="entry name" value="PG_Glycine_Bridge_Synth"/>
</dbReference>
<dbReference type="SUPFAM" id="SSF55729">
    <property type="entry name" value="Acyl-CoA N-acyltransferases (Nat)"/>
    <property type="match status" value="1"/>
</dbReference>
<reference evidence="1 2" key="1">
    <citation type="submission" date="2021-03" db="EMBL/GenBank/DDBJ databases">
        <title>Antimicrobial resistance genes in bacteria isolated from Japanese honey, and their potential for conferring macrolide and lincosamide resistance in the American foulbrood pathogen Paenibacillus larvae.</title>
        <authorList>
            <person name="Okamoto M."/>
            <person name="Kumagai M."/>
            <person name="Kanamori H."/>
            <person name="Takamatsu D."/>
        </authorList>
    </citation>
    <scope>NUCLEOTIDE SEQUENCE [LARGE SCALE GENOMIC DNA]</scope>
    <source>
        <strain evidence="1 2">J1TS3</strain>
    </source>
</reference>
<dbReference type="InterPro" id="IPR016181">
    <property type="entry name" value="Acyl_CoA_acyltransferase"/>
</dbReference>
<dbReference type="EMBL" id="BOQT01000006">
    <property type="protein sequence ID" value="GIN20936.1"/>
    <property type="molecule type" value="Genomic_DNA"/>
</dbReference>
<evidence type="ECO:0000313" key="1">
    <source>
        <dbReference type="EMBL" id="GIN20936.1"/>
    </source>
</evidence>
<dbReference type="RefSeq" id="WP_018706056.1">
    <property type="nucleotide sequence ID" value="NZ_BOQT01000006.1"/>
</dbReference>
<dbReference type="PANTHER" id="PTHR36174">
    <property type="entry name" value="LIPID II:GLYCINE GLYCYLTRANSFERASE"/>
    <property type="match status" value="1"/>
</dbReference>
<keyword evidence="2" id="KW-1185">Reference proteome</keyword>
<dbReference type="Gene3D" id="3.40.630.30">
    <property type="match status" value="1"/>
</dbReference>